<protein>
    <submittedName>
        <fullName evidence="6">Chromo domain-containing protein</fullName>
    </submittedName>
</protein>
<comment type="subcellular location">
    <subcellularLocation>
        <location evidence="1">Nucleus</location>
    </subcellularLocation>
</comment>
<evidence type="ECO:0000313" key="6">
    <source>
        <dbReference type="WBParaSite" id="PSU_v2.g9802.t1"/>
    </source>
</evidence>
<feature type="region of interest" description="Disordered" evidence="3">
    <location>
        <begin position="122"/>
        <end position="148"/>
    </location>
</feature>
<dbReference type="PANTHER" id="PTHR22812">
    <property type="entry name" value="CHROMOBOX PROTEIN"/>
    <property type="match status" value="1"/>
</dbReference>
<dbReference type="AlphaFoldDB" id="A0A914ZDP6"/>
<proteinExistence type="predicted"/>
<dbReference type="GO" id="GO:0005634">
    <property type="term" value="C:nucleus"/>
    <property type="evidence" value="ECO:0007669"/>
    <property type="project" value="UniProtKB-SubCell"/>
</dbReference>
<dbReference type="PROSITE" id="PS50013">
    <property type="entry name" value="CHROMO_2"/>
    <property type="match status" value="1"/>
</dbReference>
<organism evidence="5 6">
    <name type="scientific">Panagrolaimus superbus</name>
    <dbReference type="NCBI Taxonomy" id="310955"/>
    <lineage>
        <taxon>Eukaryota</taxon>
        <taxon>Metazoa</taxon>
        <taxon>Ecdysozoa</taxon>
        <taxon>Nematoda</taxon>
        <taxon>Chromadorea</taxon>
        <taxon>Rhabditida</taxon>
        <taxon>Tylenchina</taxon>
        <taxon>Panagrolaimomorpha</taxon>
        <taxon>Panagrolaimoidea</taxon>
        <taxon>Panagrolaimidae</taxon>
        <taxon>Panagrolaimus</taxon>
    </lineage>
</organism>
<dbReference type="Gene3D" id="2.40.50.40">
    <property type="match status" value="1"/>
</dbReference>
<dbReference type="InterPro" id="IPR017984">
    <property type="entry name" value="Chromo_dom_subgr"/>
</dbReference>
<dbReference type="SUPFAM" id="SSF54160">
    <property type="entry name" value="Chromo domain-like"/>
    <property type="match status" value="1"/>
</dbReference>
<dbReference type="Pfam" id="PF00385">
    <property type="entry name" value="Chromo"/>
    <property type="match status" value="1"/>
</dbReference>
<dbReference type="Proteomes" id="UP000887577">
    <property type="component" value="Unplaced"/>
</dbReference>
<dbReference type="PRINTS" id="PR00504">
    <property type="entry name" value="CHROMODOMAIN"/>
</dbReference>
<dbReference type="InterPro" id="IPR023780">
    <property type="entry name" value="Chromo_domain"/>
</dbReference>
<dbReference type="InterPro" id="IPR051219">
    <property type="entry name" value="Heterochromatin_chromo-domain"/>
</dbReference>
<evidence type="ECO:0000256" key="1">
    <source>
        <dbReference type="ARBA" id="ARBA00004123"/>
    </source>
</evidence>
<evidence type="ECO:0000313" key="5">
    <source>
        <dbReference type="Proteomes" id="UP000887577"/>
    </source>
</evidence>
<accession>A0A914ZDP6</accession>
<keyword evidence="2" id="KW-0539">Nucleus</keyword>
<dbReference type="InterPro" id="IPR016197">
    <property type="entry name" value="Chromo-like_dom_sf"/>
</dbReference>
<evidence type="ECO:0000256" key="3">
    <source>
        <dbReference type="SAM" id="MobiDB-lite"/>
    </source>
</evidence>
<feature type="region of interest" description="Disordered" evidence="3">
    <location>
        <begin position="37"/>
        <end position="57"/>
    </location>
</feature>
<dbReference type="InterPro" id="IPR000953">
    <property type="entry name" value="Chromo/chromo_shadow_dom"/>
</dbReference>
<keyword evidence="5" id="KW-1185">Reference proteome</keyword>
<name>A0A914ZDP6_9BILA</name>
<dbReference type="SMART" id="SM00298">
    <property type="entry name" value="CHROMO"/>
    <property type="match status" value="1"/>
</dbReference>
<reference evidence="6" key="1">
    <citation type="submission" date="2022-11" db="UniProtKB">
        <authorList>
            <consortium name="WormBaseParasite"/>
        </authorList>
    </citation>
    <scope>IDENTIFICATION</scope>
</reference>
<evidence type="ECO:0000259" key="4">
    <source>
        <dbReference type="PROSITE" id="PS50013"/>
    </source>
</evidence>
<feature type="domain" description="Chromo" evidence="4">
    <location>
        <begin position="59"/>
        <end position="121"/>
    </location>
</feature>
<evidence type="ECO:0000256" key="2">
    <source>
        <dbReference type="ARBA" id="ARBA00023242"/>
    </source>
</evidence>
<sequence length="167" mass="19892">MTTTFYARYFSRPIQENDYDIAIKKLKNILQLDEDENDWEDISSDEEDDDEPEEQNDEYVVEKVLAEKVDGGKLKFLVKWVGYEDEEDQTWEPLDNFFTKGSKMAIFLFYKRKWKKQMKLEKKDHGDVGASSASADVQGKKNGKDKEKKKKASFFYYKYLRKYPEIM</sequence>
<dbReference type="WBParaSite" id="PSU_v2.g9802.t1">
    <property type="protein sequence ID" value="PSU_v2.g9802.t1"/>
    <property type="gene ID" value="PSU_v2.g9802"/>
</dbReference>